<dbReference type="RefSeq" id="WP_210512175.1">
    <property type="nucleotide sequence ID" value="NZ_JAFIDN010000007.1"/>
</dbReference>
<evidence type="ECO:0000313" key="1">
    <source>
        <dbReference type="EMBL" id="MBP3192974.1"/>
    </source>
</evidence>
<reference evidence="1" key="1">
    <citation type="submission" date="2021-02" db="EMBL/GenBank/DDBJ databases">
        <title>Natronogracilivirga saccharolytica gen. nov. sp. nov. a new anaerobic, haloalkiliphilic carbohydrate-fermenting bacterium from soda lake and proposing of Cyclonatronumiaceae fam. nov. in the phylum Balneolaeota.</title>
        <authorList>
            <person name="Zhilina T.N."/>
            <person name="Sorokin D.Y."/>
            <person name="Zavarzina D.G."/>
            <person name="Toshchakov S.V."/>
            <person name="Kublanov I.V."/>
        </authorList>
    </citation>
    <scope>NUCLEOTIDE SEQUENCE</scope>
    <source>
        <strain evidence="1">Z-1702</strain>
    </source>
</reference>
<evidence type="ECO:0000313" key="2">
    <source>
        <dbReference type="Proteomes" id="UP000673975"/>
    </source>
</evidence>
<comment type="caution">
    <text evidence="1">The sequence shown here is derived from an EMBL/GenBank/DDBJ whole genome shotgun (WGS) entry which is preliminary data.</text>
</comment>
<keyword evidence="2" id="KW-1185">Reference proteome</keyword>
<sequence>MQPAKPGYRDDRNTAEFINYFIDKGMTDTVIHTSGHADREGAWEIGGCAAAEIYRAYPHI</sequence>
<protein>
    <submittedName>
        <fullName evidence="1">Uncharacterized protein</fullName>
    </submittedName>
</protein>
<dbReference type="Proteomes" id="UP000673975">
    <property type="component" value="Unassembled WGS sequence"/>
</dbReference>
<dbReference type="EMBL" id="JAFIDN010000007">
    <property type="protein sequence ID" value="MBP3192974.1"/>
    <property type="molecule type" value="Genomic_DNA"/>
</dbReference>
<name>A0A8J7RSI8_9BACT</name>
<proteinExistence type="predicted"/>
<gene>
    <name evidence="1" type="ORF">NATSA_09900</name>
</gene>
<organism evidence="1 2">
    <name type="scientific">Natronogracilivirga saccharolytica</name>
    <dbReference type="NCBI Taxonomy" id="2812953"/>
    <lineage>
        <taxon>Bacteria</taxon>
        <taxon>Pseudomonadati</taxon>
        <taxon>Balneolota</taxon>
        <taxon>Balneolia</taxon>
        <taxon>Balneolales</taxon>
        <taxon>Cyclonatronaceae</taxon>
        <taxon>Natronogracilivirga</taxon>
    </lineage>
</organism>
<accession>A0A8J7RSI8</accession>
<dbReference type="AlphaFoldDB" id="A0A8J7RSI8"/>